<dbReference type="NCBIfam" id="NF004127">
    <property type="entry name" value="PRK05617.1"/>
    <property type="match status" value="1"/>
</dbReference>
<dbReference type="InterPro" id="IPR045004">
    <property type="entry name" value="ECH_dom"/>
</dbReference>
<keyword evidence="3" id="KW-0378">Hydrolase</keyword>
<organism evidence="5 6">
    <name type="scientific">Hoeflea marina</name>
    <dbReference type="NCBI Taxonomy" id="274592"/>
    <lineage>
        <taxon>Bacteria</taxon>
        <taxon>Pseudomonadati</taxon>
        <taxon>Pseudomonadota</taxon>
        <taxon>Alphaproteobacteria</taxon>
        <taxon>Hyphomicrobiales</taxon>
        <taxon>Rhizobiaceae</taxon>
        <taxon>Hoeflea</taxon>
    </lineage>
</organism>
<dbReference type="SUPFAM" id="SSF52096">
    <property type="entry name" value="ClpP/crotonase"/>
    <property type="match status" value="1"/>
</dbReference>
<reference evidence="5 6" key="1">
    <citation type="submission" date="2018-05" db="EMBL/GenBank/DDBJ databases">
        <title>Genomic Encyclopedia of Type Strains, Phase IV (KMG-IV): sequencing the most valuable type-strain genomes for metagenomic binning, comparative biology and taxonomic classification.</title>
        <authorList>
            <person name="Goeker M."/>
        </authorList>
    </citation>
    <scope>NUCLEOTIDE SEQUENCE [LARGE SCALE GENOMIC DNA]</scope>
    <source>
        <strain evidence="5 6">DSM 16791</strain>
    </source>
</reference>
<dbReference type="PANTHER" id="PTHR43176:SF3">
    <property type="entry name" value="3-HYDROXYISOBUTYRYL-COA HYDROLASE, MITOCHONDRIAL"/>
    <property type="match status" value="1"/>
</dbReference>
<proteinExistence type="predicted"/>
<evidence type="ECO:0000313" key="6">
    <source>
        <dbReference type="Proteomes" id="UP000246352"/>
    </source>
</evidence>
<comment type="catalytic activity">
    <reaction evidence="1">
        <text>3-hydroxy-2-methylpropanoyl-CoA + H2O = 3-hydroxy-2-methylpropanoate + CoA + H(+)</text>
        <dbReference type="Rhea" id="RHEA:20888"/>
        <dbReference type="ChEBI" id="CHEBI:11805"/>
        <dbReference type="ChEBI" id="CHEBI:15377"/>
        <dbReference type="ChEBI" id="CHEBI:15378"/>
        <dbReference type="ChEBI" id="CHEBI:57287"/>
        <dbReference type="ChEBI" id="CHEBI:57340"/>
        <dbReference type="EC" id="3.1.2.4"/>
    </reaction>
</comment>
<dbReference type="AlphaFoldDB" id="A0A317PRY2"/>
<comment type="caution">
    <text evidence="5">The sequence shown here is derived from an EMBL/GenBank/DDBJ whole genome shotgun (WGS) entry which is preliminary data.</text>
</comment>
<dbReference type="GO" id="GO:0005829">
    <property type="term" value="C:cytosol"/>
    <property type="evidence" value="ECO:0007669"/>
    <property type="project" value="TreeGrafter"/>
</dbReference>
<evidence type="ECO:0000259" key="4">
    <source>
        <dbReference type="Pfam" id="PF16113"/>
    </source>
</evidence>
<dbReference type="RefSeq" id="WP_110030416.1">
    <property type="nucleotide sequence ID" value="NZ_QGTR01000001.1"/>
</dbReference>
<sequence length="350" mass="37599">MNVDAATSADIHLRVEGRVGHATLDRPQALNALTYHMALALEQALDGWAADPDVSMVLIDAAGDRAFCAGGDIQTLYHTGRSGDLDYGRRFWADEYRLNLKIARYPKPYVALMDGIVMGGGVGISAHGSHRMVTERTMLAMPECSIGLVPDVGGTHLLAEAPGFLGEYLGLTGTRLVAADAILAGFADVFVPSDRLGRVIETLIESGDPESITRFAEDAPEGKLGKDLDRIDRIFAADTVADMVELLKPDPGGWAQATLKALNHGSPLSLACTLQLIRDARASGELGTALRHEYRYVSRCMQHGDFLEGIRAAVIDKDRTPQWRHRGIGAVHPADVAEMLAVPPGGDIEV</sequence>
<dbReference type="InterPro" id="IPR029045">
    <property type="entry name" value="ClpP/crotonase-like_dom_sf"/>
</dbReference>
<gene>
    <name evidence="5" type="ORF">DFR52_101608</name>
</gene>
<dbReference type="PANTHER" id="PTHR43176">
    <property type="entry name" value="3-HYDROXYISOBUTYRYL-COA HYDROLASE-RELATED"/>
    <property type="match status" value="1"/>
</dbReference>
<feature type="domain" description="Enoyl-CoA hydratase/isomerase" evidence="4">
    <location>
        <begin position="19"/>
        <end position="339"/>
    </location>
</feature>
<dbReference type="GO" id="GO:0003860">
    <property type="term" value="F:3-hydroxyisobutyryl-CoA hydrolase activity"/>
    <property type="evidence" value="ECO:0007669"/>
    <property type="project" value="UniProtKB-EC"/>
</dbReference>
<dbReference type="Pfam" id="PF16113">
    <property type="entry name" value="ECH_2"/>
    <property type="match status" value="1"/>
</dbReference>
<evidence type="ECO:0000256" key="3">
    <source>
        <dbReference type="ARBA" id="ARBA00022801"/>
    </source>
</evidence>
<name>A0A317PRY2_9HYPH</name>
<protein>
    <recommendedName>
        <fullName evidence="2">3-hydroxyisobutyryl-CoA hydrolase</fullName>
        <ecNumber evidence="2">3.1.2.4</ecNumber>
    </recommendedName>
</protein>
<dbReference type="Gene3D" id="3.90.226.10">
    <property type="entry name" value="2-enoyl-CoA Hydratase, Chain A, domain 1"/>
    <property type="match status" value="1"/>
</dbReference>
<dbReference type="GO" id="GO:0006574">
    <property type="term" value="P:L-valine catabolic process"/>
    <property type="evidence" value="ECO:0007669"/>
    <property type="project" value="TreeGrafter"/>
</dbReference>
<accession>A0A317PRY2</accession>
<dbReference type="EC" id="3.1.2.4" evidence="2"/>
<keyword evidence="6" id="KW-1185">Reference proteome</keyword>
<dbReference type="Proteomes" id="UP000246352">
    <property type="component" value="Unassembled WGS sequence"/>
</dbReference>
<evidence type="ECO:0000256" key="2">
    <source>
        <dbReference type="ARBA" id="ARBA00011915"/>
    </source>
</evidence>
<dbReference type="EMBL" id="QGTR01000001">
    <property type="protein sequence ID" value="PWW03919.1"/>
    <property type="molecule type" value="Genomic_DNA"/>
</dbReference>
<evidence type="ECO:0000313" key="5">
    <source>
        <dbReference type="EMBL" id="PWW03919.1"/>
    </source>
</evidence>
<dbReference type="CDD" id="cd06558">
    <property type="entry name" value="crotonase-like"/>
    <property type="match status" value="1"/>
</dbReference>
<evidence type="ECO:0000256" key="1">
    <source>
        <dbReference type="ARBA" id="ARBA00001709"/>
    </source>
</evidence>
<dbReference type="OrthoDB" id="9790967at2"/>
<dbReference type="InterPro" id="IPR032259">
    <property type="entry name" value="HIBYL-CoA-H"/>
</dbReference>